<gene>
    <name evidence="2" type="ORF">SAMN05421751_107166</name>
</gene>
<name>A0A1H5W847_9RHOB</name>
<organism evidence="2 3">
    <name type="scientific">Jhaorihella thermophila</name>
    <dbReference type="NCBI Taxonomy" id="488547"/>
    <lineage>
        <taxon>Bacteria</taxon>
        <taxon>Pseudomonadati</taxon>
        <taxon>Pseudomonadota</taxon>
        <taxon>Alphaproteobacteria</taxon>
        <taxon>Rhodobacterales</taxon>
        <taxon>Paracoccaceae</taxon>
        <taxon>Jhaorihella</taxon>
    </lineage>
</organism>
<evidence type="ECO:0000313" key="3">
    <source>
        <dbReference type="Proteomes" id="UP000236742"/>
    </source>
</evidence>
<dbReference type="Proteomes" id="UP000236742">
    <property type="component" value="Unassembled WGS sequence"/>
</dbReference>
<evidence type="ECO:0000313" key="2">
    <source>
        <dbReference type="EMBL" id="SEF95739.1"/>
    </source>
</evidence>
<reference evidence="2 3" key="1">
    <citation type="submission" date="2016-10" db="EMBL/GenBank/DDBJ databases">
        <authorList>
            <person name="de Groot N.N."/>
        </authorList>
    </citation>
    <scope>NUCLEOTIDE SEQUENCE [LARGE SCALE GENOMIC DNA]</scope>
    <source>
        <strain evidence="2 3">DSM 23413</strain>
    </source>
</reference>
<dbReference type="AlphaFoldDB" id="A0A1H5W847"/>
<feature type="chain" id="PRO_5009288011" evidence="1">
    <location>
        <begin position="27"/>
        <end position="173"/>
    </location>
</feature>
<proteinExistence type="predicted"/>
<feature type="signal peptide" evidence="1">
    <location>
        <begin position="1"/>
        <end position="26"/>
    </location>
</feature>
<sequence>MTGRMTGGTTQAVALCALLAAAPLGAVELPLPEGAAPVFSENRALDSYGLPVAPFDGGAVPVLTFEGRVTRRAWRLDAGAGSLEVLAPIRAALMADGYDIVLDCADRDCGGFQFRFGIEVLPAPDMYVNLRDFRFLSAIRGDGEATGVLVSASPTAIYVQQVDVTAEAASGHP</sequence>
<dbReference type="EMBL" id="FNVD01000007">
    <property type="protein sequence ID" value="SEF95739.1"/>
    <property type="molecule type" value="Genomic_DNA"/>
</dbReference>
<keyword evidence="1" id="KW-0732">Signal</keyword>
<keyword evidence="3" id="KW-1185">Reference proteome</keyword>
<evidence type="ECO:0000256" key="1">
    <source>
        <dbReference type="SAM" id="SignalP"/>
    </source>
</evidence>
<accession>A0A1H5W847</accession>
<protein>
    <submittedName>
        <fullName evidence="2">OmpA-OmpF porin, OOP family</fullName>
    </submittedName>
</protein>